<dbReference type="UniPathway" id="UPA00253">
    <property type="reaction ID" value="UER00332"/>
</dbReference>
<keyword evidence="8 11" id="KW-0067">ATP-binding</keyword>
<dbReference type="CDD" id="cd09286">
    <property type="entry name" value="NMNAT_Eukarya"/>
    <property type="match status" value="1"/>
</dbReference>
<comment type="catalytic activity">
    <reaction evidence="10 11">
        <text>nicotinate beta-D-ribonucleotide + ATP + H(+) = deamido-NAD(+) + diphosphate</text>
        <dbReference type="Rhea" id="RHEA:22860"/>
        <dbReference type="ChEBI" id="CHEBI:15378"/>
        <dbReference type="ChEBI" id="CHEBI:30616"/>
        <dbReference type="ChEBI" id="CHEBI:33019"/>
        <dbReference type="ChEBI" id="CHEBI:57502"/>
        <dbReference type="ChEBI" id="CHEBI:58437"/>
        <dbReference type="EC" id="2.7.7.18"/>
    </reaction>
</comment>
<keyword evidence="9 11" id="KW-0520">NAD</keyword>
<dbReference type="GO" id="GO:0005524">
    <property type="term" value="F:ATP binding"/>
    <property type="evidence" value="ECO:0007669"/>
    <property type="project" value="UniProtKB-KW"/>
</dbReference>
<dbReference type="Pfam" id="PF01467">
    <property type="entry name" value="CTP_transf_like"/>
    <property type="match status" value="1"/>
</dbReference>
<evidence type="ECO:0000256" key="1">
    <source>
        <dbReference type="ARBA" id="ARBA00004658"/>
    </source>
</evidence>
<evidence type="ECO:0000256" key="7">
    <source>
        <dbReference type="ARBA" id="ARBA00022741"/>
    </source>
</evidence>
<dbReference type="AlphaFoldDB" id="A0A6P4HXV3"/>
<dbReference type="GO" id="GO:0000309">
    <property type="term" value="F:nicotinamide-nucleotide adenylyltransferase activity"/>
    <property type="evidence" value="ECO:0007669"/>
    <property type="project" value="UniProtKB-EC"/>
</dbReference>
<feature type="domain" description="Cytidyltransferase-like" evidence="12">
    <location>
        <begin position="54"/>
        <end position="262"/>
    </location>
</feature>
<dbReference type="InterPro" id="IPR051182">
    <property type="entry name" value="Euk_NMN_adenylyltrnsfrase"/>
</dbReference>
<evidence type="ECO:0000313" key="14">
    <source>
        <dbReference type="RefSeq" id="XP_017020545.1"/>
    </source>
</evidence>
<evidence type="ECO:0000256" key="10">
    <source>
        <dbReference type="ARBA" id="ARBA00048721"/>
    </source>
</evidence>
<keyword evidence="7 11" id="KW-0547">Nucleotide-binding</keyword>
<evidence type="ECO:0000256" key="3">
    <source>
        <dbReference type="ARBA" id="ARBA00007064"/>
    </source>
</evidence>
<evidence type="ECO:0000256" key="4">
    <source>
        <dbReference type="ARBA" id="ARBA00022642"/>
    </source>
</evidence>
<evidence type="ECO:0000259" key="12">
    <source>
        <dbReference type="Pfam" id="PF01467"/>
    </source>
</evidence>
<comment type="catalytic activity">
    <reaction evidence="11">
        <text>beta-nicotinamide D-ribonucleotide + ATP + H(+) = diphosphate + NAD(+)</text>
        <dbReference type="Rhea" id="RHEA:21360"/>
        <dbReference type="ChEBI" id="CHEBI:14649"/>
        <dbReference type="ChEBI" id="CHEBI:15378"/>
        <dbReference type="ChEBI" id="CHEBI:30616"/>
        <dbReference type="ChEBI" id="CHEBI:33019"/>
        <dbReference type="ChEBI" id="CHEBI:57540"/>
        <dbReference type="EC" id="2.7.7.1"/>
    </reaction>
</comment>
<comment type="pathway">
    <text evidence="2">Cofactor biosynthesis; NAD(+) biosynthesis; deamido-NAD(+) from nicotinate D-ribonucleotide: step 1/1.</text>
</comment>
<dbReference type="Gene3D" id="3.40.50.620">
    <property type="entry name" value="HUPs"/>
    <property type="match status" value="1"/>
</dbReference>
<dbReference type="InterPro" id="IPR014729">
    <property type="entry name" value="Rossmann-like_a/b/a_fold"/>
</dbReference>
<evidence type="ECO:0000256" key="11">
    <source>
        <dbReference type="RuleBase" id="RU362021"/>
    </source>
</evidence>
<protein>
    <recommendedName>
        <fullName evidence="11">Nicotinamide-nucleotide adenylyltransferase</fullName>
        <ecNumber evidence="11">2.7.7.1</ecNumber>
        <ecNumber evidence="11">2.7.7.18</ecNumber>
    </recommendedName>
</protein>
<dbReference type="OrthoDB" id="422187at2759"/>
<proteinExistence type="inferred from homology"/>
<evidence type="ECO:0000313" key="13">
    <source>
        <dbReference type="Proteomes" id="UP001652661"/>
    </source>
</evidence>
<evidence type="ECO:0000256" key="5">
    <source>
        <dbReference type="ARBA" id="ARBA00022679"/>
    </source>
</evidence>
<organism evidence="13 14">
    <name type="scientific">Drosophila kikkawai</name>
    <name type="common">Fruit fly</name>
    <dbReference type="NCBI Taxonomy" id="30033"/>
    <lineage>
        <taxon>Eukaryota</taxon>
        <taxon>Metazoa</taxon>
        <taxon>Ecdysozoa</taxon>
        <taxon>Arthropoda</taxon>
        <taxon>Hexapoda</taxon>
        <taxon>Insecta</taxon>
        <taxon>Pterygota</taxon>
        <taxon>Neoptera</taxon>
        <taxon>Endopterygota</taxon>
        <taxon>Diptera</taxon>
        <taxon>Brachycera</taxon>
        <taxon>Muscomorpha</taxon>
        <taxon>Ephydroidea</taxon>
        <taxon>Drosophilidae</taxon>
        <taxon>Drosophila</taxon>
        <taxon>Sophophora</taxon>
    </lineage>
</organism>
<evidence type="ECO:0000256" key="2">
    <source>
        <dbReference type="ARBA" id="ARBA00005019"/>
    </source>
</evidence>
<keyword evidence="4 11" id="KW-0662">Pyridine nucleotide biosynthesis</keyword>
<dbReference type="InterPro" id="IPR005248">
    <property type="entry name" value="NadD/NMNAT"/>
</dbReference>
<dbReference type="PANTHER" id="PTHR12039">
    <property type="entry name" value="NICOTINAMIDE MONONUCLEOTIDE ADENYLYLTRANSFERASE"/>
    <property type="match status" value="1"/>
</dbReference>
<dbReference type="EC" id="2.7.7.18" evidence="11"/>
<dbReference type="Proteomes" id="UP001652661">
    <property type="component" value="Chromosome 3R"/>
</dbReference>
<gene>
    <name evidence="14" type="primary">Nmnat</name>
</gene>
<dbReference type="InterPro" id="IPR004821">
    <property type="entry name" value="Cyt_trans-like"/>
</dbReference>
<evidence type="ECO:0000256" key="9">
    <source>
        <dbReference type="ARBA" id="ARBA00023027"/>
    </source>
</evidence>
<reference evidence="14" key="1">
    <citation type="submission" date="2025-08" db="UniProtKB">
        <authorList>
            <consortium name="RefSeq"/>
        </authorList>
    </citation>
    <scope>IDENTIFICATION</scope>
    <source>
        <strain evidence="14">14028-0561.14</strain>
        <tissue evidence="14">Whole fly</tissue>
    </source>
</reference>
<evidence type="ECO:0000256" key="6">
    <source>
        <dbReference type="ARBA" id="ARBA00022695"/>
    </source>
</evidence>
<dbReference type="RefSeq" id="XP_017020545.1">
    <property type="nucleotide sequence ID" value="XM_017165056.2"/>
</dbReference>
<dbReference type="EC" id="2.7.7.1" evidence="11"/>
<evidence type="ECO:0000256" key="8">
    <source>
        <dbReference type="ARBA" id="ARBA00022840"/>
    </source>
</evidence>
<accession>A0A6P4HXV3</accession>
<dbReference type="NCBIfam" id="TIGR00482">
    <property type="entry name" value="nicotinate (nicotinamide) nucleotide adenylyltransferase"/>
    <property type="match status" value="1"/>
</dbReference>
<dbReference type="GO" id="GO:0004515">
    <property type="term" value="F:nicotinate-nucleotide adenylyltransferase activity"/>
    <property type="evidence" value="ECO:0007669"/>
    <property type="project" value="UniProtKB-EC"/>
</dbReference>
<comment type="pathway">
    <text evidence="1 11">Cofactor biosynthesis; NAD(+) biosynthesis; NAD(+) from nicotinamide D-ribonucleotide: step 1/1.</text>
</comment>
<keyword evidence="5 11" id="KW-0808">Transferase</keyword>
<dbReference type="InterPro" id="IPR045094">
    <property type="entry name" value="NMNAT_euk"/>
</dbReference>
<comment type="similarity">
    <text evidence="3 11">Belongs to the eukaryotic NMN adenylyltransferase family.</text>
</comment>
<dbReference type="SUPFAM" id="SSF52374">
    <property type="entry name" value="Nucleotidylyl transferase"/>
    <property type="match status" value="1"/>
</dbReference>
<keyword evidence="13" id="KW-1185">Reference proteome</keyword>
<dbReference type="GO" id="GO:0009435">
    <property type="term" value="P:NAD+ biosynthetic process"/>
    <property type="evidence" value="ECO:0007669"/>
    <property type="project" value="UniProtKB-UniPathway"/>
</dbReference>
<keyword evidence="6 11" id="KW-0548">Nucleotidyltransferase</keyword>
<dbReference type="PANTHER" id="PTHR12039:SF0">
    <property type="entry name" value="NICOTINAMIDE-NUCLEOTIDE ADENYLYLTRANSFERASE"/>
    <property type="match status" value="1"/>
</dbReference>
<name>A0A6P4HXV3_DROKI</name>
<dbReference type="FunFam" id="3.40.50.620:FF:000191">
    <property type="entry name" value="Nicotinamide-nucleotide adenylyltransferase"/>
    <property type="match status" value="1"/>
</dbReference>
<sequence length="397" mass="44435">MWAKQLIAKISRSNNNSFWLWIGETESEKVARKAKKMSAFIEETKSLLPRIAFIACGCFSPPTPMHMRMFEIAKDHFEMQGTHKVVGGIISPTHDSYGKKGLASALDRCAMVKLATQSSSWIRLSDWEVHQNQWMRTQAVLQYHQNYINNELNSGGPCGDGDDGNSHKASWLPRGLHDSRDPVHLKLLCGADLLESFAVPGLWAEADIENIVANHGLVVITRAGSNPGKFIFDSDILTKYQNNITLITNWVPNEVSSTLIRRLLGRGQSVKYLLDDLVLEYIKRQRLFNVKSKYITDAVRPTHLLFNHAYTDNNKNASSYSVGVQLELEQDMDESDSPSPHIQHSATSRVFCCGESTPRGSKLLRLGPGQAVQVITMQADAKEESKAKKQKIAQVDL</sequence>